<comment type="caution">
    <text evidence="4">The sequence shown here is derived from an EMBL/GenBank/DDBJ whole genome shotgun (WGS) entry which is preliminary data.</text>
</comment>
<evidence type="ECO:0000313" key="4">
    <source>
        <dbReference type="EMBL" id="KAK1758141.1"/>
    </source>
</evidence>
<organism evidence="4 5">
    <name type="scientific">Echria macrotheca</name>
    <dbReference type="NCBI Taxonomy" id="438768"/>
    <lineage>
        <taxon>Eukaryota</taxon>
        <taxon>Fungi</taxon>
        <taxon>Dikarya</taxon>
        <taxon>Ascomycota</taxon>
        <taxon>Pezizomycotina</taxon>
        <taxon>Sordariomycetes</taxon>
        <taxon>Sordariomycetidae</taxon>
        <taxon>Sordariales</taxon>
        <taxon>Schizotheciaceae</taxon>
        <taxon>Echria</taxon>
    </lineage>
</organism>
<dbReference type="SUPFAM" id="SSF52540">
    <property type="entry name" value="P-loop containing nucleoside triphosphate hydrolases"/>
    <property type="match status" value="1"/>
</dbReference>
<dbReference type="Proteomes" id="UP001239445">
    <property type="component" value="Unassembled WGS sequence"/>
</dbReference>
<name>A0AAJ0F7N0_9PEZI</name>
<dbReference type="InterPro" id="IPR007111">
    <property type="entry name" value="NACHT_NTPase"/>
</dbReference>
<evidence type="ECO:0000256" key="2">
    <source>
        <dbReference type="SAM" id="MobiDB-lite"/>
    </source>
</evidence>
<sequence>MDDDKSAELAQLWEEAVSDYNNKSNRPSAGRWKTMVAPDVDLNKLVEEYERDFSRFRNSHAKFWGVFKTTMTQLRKLGKVAEAGIGLTPFAPATVILQAGLFLVDCGSAVTDTYDSLEDLFKRIRDIADRLDEYSSQGAIDHKLRKVITKLLCTVLDVFGEVETAIKRGRGKEMMRRVVGRENKIQSALDQLDDMVRSEMNLITAKTYATTRRMDEEAEAERSQDRLQRLLCTTAAADNEVFHAGVDSTRIKNSAGWIREEKLFENWIEMEFPVLWILGKPGTGKTYLASWVIQHLRKERAGSGVTCYFYIREGMNTQHTPEVILKTIANQITESYDAYRNIAVAICKDPKSLYGPESIWDSLFVKPFRTDLVAARPLFVVIDGVDEATPENQELLVKMAKNLSDLRLKSRKLPAIQLLLLGRPDLDYNVSKTWRGERRRPNIIYVQPSSTSADVQRFIRQRVDEGIALLKKLRPRDAKRLRREIITRMSDSSEGMFMLAKLMLTEIKDMNKPELILKALERPPQGLEDMFKRVITRLMVVGGFDKDDLNEMIMWVACAKRDLLLGELDLVLKLRDLEQNGIVGLEEELRTRFGSFFSVANPDTNLVANEEEDGISAIDGVGEWAVADDSDSTQWNDIDSVDTTDDDEAAGGSGLESEDEENEDDEDDNVPPEFHVATVKFGHASVGQYFRTAAFHEGIGLDINLAHAHIALTCLLFLTGNIPKRNKRPWREPDLLEYSADHFLDHLIEVNPEALKSLHPTKFSELSFEISVLFRDPACHPRWLRSVSDRAKFLCQLFDQNMLSRLQEYVPGPWAGAEDASEYLFGPFAQSLTKRWLLYIFDGFLLDGVWVVLFLHGYMSTRRHPLQQWTLPPNRPLEHIAESIPPEEIRQMISQCGLEMNRSAHLQLGYTLKRIKTRRHLDAALEEFRQLYAPGQSNSLRYEQSGREAEAWALFELEQYEEAISSASRALELCTSYQAEVKLGLLSLITQANLNLGNHEPAIAASTVAWESMPYASQQALRSLICAHHETGRFNATVELIRPILSQENPRLTAGFLGSLMMDWGHTAEFISIACAKTGELELARDVYMAVAAHSSAVGDGSKRAKANAALAMLYFGFYRDEQTAIEMWESIVKDDPGTWGAVDASFALAALYFTKATNTEAEANASRSWVSKLEELLSRWESLDLSTRRSVQRRIPTEIISALLGRWYAERGEVELARAKIVPLVRLAIRDLTDRDNSNDLDAYSHLAQALLNFGDRKNGEIAYALTKPLQKSKELIDLEKNLGISFNPERSASDREPLAKDETATGPVEPFNFVGCCDGWCGRQDVEYRSFSICEVCVDIEFCDVCLQKQKEGKLLFRVCDPQHPFIEVYPPRGLVSRGPDGYMVRTQDGQSISVHDWLDGISREWSITT</sequence>
<dbReference type="PANTHER" id="PTHR10039:SF17">
    <property type="entry name" value="FUNGAL STAND N-TERMINAL GOODBYE DOMAIN-CONTAINING PROTEIN-RELATED"/>
    <property type="match status" value="1"/>
</dbReference>
<evidence type="ECO:0000313" key="5">
    <source>
        <dbReference type="Proteomes" id="UP001239445"/>
    </source>
</evidence>
<evidence type="ECO:0000256" key="1">
    <source>
        <dbReference type="ARBA" id="ARBA00022737"/>
    </source>
</evidence>
<dbReference type="InterPro" id="IPR031350">
    <property type="entry name" value="Goodbye_dom"/>
</dbReference>
<dbReference type="PROSITE" id="PS50837">
    <property type="entry name" value="NACHT"/>
    <property type="match status" value="1"/>
</dbReference>
<dbReference type="SUPFAM" id="SSF48452">
    <property type="entry name" value="TPR-like"/>
    <property type="match status" value="1"/>
</dbReference>
<dbReference type="InterPro" id="IPR056884">
    <property type="entry name" value="NPHP3-like_N"/>
</dbReference>
<accession>A0AAJ0F7N0</accession>
<dbReference type="Pfam" id="PF17109">
    <property type="entry name" value="Goodbye"/>
    <property type="match status" value="1"/>
</dbReference>
<proteinExistence type="predicted"/>
<keyword evidence="5" id="KW-1185">Reference proteome</keyword>
<dbReference type="Gene3D" id="1.25.40.10">
    <property type="entry name" value="Tetratricopeptide repeat domain"/>
    <property type="match status" value="1"/>
</dbReference>
<gene>
    <name evidence="4" type="ORF">QBC47DRAFT_373797</name>
</gene>
<reference evidence="4" key="1">
    <citation type="submission" date="2023-06" db="EMBL/GenBank/DDBJ databases">
        <title>Genome-scale phylogeny and comparative genomics of the fungal order Sordariales.</title>
        <authorList>
            <consortium name="Lawrence Berkeley National Laboratory"/>
            <person name="Hensen N."/>
            <person name="Bonometti L."/>
            <person name="Westerberg I."/>
            <person name="Brannstrom I.O."/>
            <person name="Guillou S."/>
            <person name="Cros-Aarteil S."/>
            <person name="Calhoun S."/>
            <person name="Haridas S."/>
            <person name="Kuo A."/>
            <person name="Mondo S."/>
            <person name="Pangilinan J."/>
            <person name="Riley R."/>
            <person name="Labutti K."/>
            <person name="Andreopoulos B."/>
            <person name="Lipzen A."/>
            <person name="Chen C."/>
            <person name="Yanf M."/>
            <person name="Daum C."/>
            <person name="Ng V."/>
            <person name="Clum A."/>
            <person name="Steindorff A."/>
            <person name="Ohm R."/>
            <person name="Martin F."/>
            <person name="Silar P."/>
            <person name="Natvig D."/>
            <person name="Lalanne C."/>
            <person name="Gautier V."/>
            <person name="Ament-Velasquez S.L."/>
            <person name="Kruys A."/>
            <person name="Hutchinson M.I."/>
            <person name="Powell A.J."/>
            <person name="Barry K."/>
            <person name="Miller A.N."/>
            <person name="Grigoriev I.V."/>
            <person name="Debuchy R."/>
            <person name="Gladieux P."/>
            <person name="Thoren M.H."/>
            <person name="Johannesson H."/>
        </authorList>
    </citation>
    <scope>NUCLEOTIDE SEQUENCE</scope>
    <source>
        <strain evidence="4">PSN4</strain>
    </source>
</reference>
<dbReference type="InterPro" id="IPR027417">
    <property type="entry name" value="P-loop_NTPase"/>
</dbReference>
<dbReference type="Gene3D" id="3.40.50.300">
    <property type="entry name" value="P-loop containing nucleotide triphosphate hydrolases"/>
    <property type="match status" value="1"/>
</dbReference>
<dbReference type="InterPro" id="IPR011990">
    <property type="entry name" value="TPR-like_helical_dom_sf"/>
</dbReference>
<evidence type="ECO:0000259" key="3">
    <source>
        <dbReference type="PROSITE" id="PS50837"/>
    </source>
</evidence>
<dbReference type="EMBL" id="MU839829">
    <property type="protein sequence ID" value="KAK1758141.1"/>
    <property type="molecule type" value="Genomic_DNA"/>
</dbReference>
<feature type="domain" description="NACHT" evidence="3">
    <location>
        <begin position="273"/>
        <end position="425"/>
    </location>
</feature>
<feature type="compositionally biased region" description="Acidic residues" evidence="2">
    <location>
        <begin position="656"/>
        <end position="670"/>
    </location>
</feature>
<keyword evidence="1" id="KW-0677">Repeat</keyword>
<protein>
    <recommendedName>
        <fullName evidence="3">NACHT domain-containing protein</fullName>
    </recommendedName>
</protein>
<dbReference type="Pfam" id="PF24883">
    <property type="entry name" value="NPHP3_N"/>
    <property type="match status" value="1"/>
</dbReference>
<feature type="compositionally biased region" description="Acidic residues" evidence="2">
    <location>
        <begin position="639"/>
        <end position="649"/>
    </location>
</feature>
<feature type="region of interest" description="Disordered" evidence="2">
    <location>
        <begin position="629"/>
        <end position="672"/>
    </location>
</feature>
<dbReference type="PANTHER" id="PTHR10039">
    <property type="entry name" value="AMELOGENIN"/>
    <property type="match status" value="1"/>
</dbReference>